<dbReference type="EMBL" id="JASBNA010000012">
    <property type="protein sequence ID" value="KAK7687824.1"/>
    <property type="molecule type" value="Genomic_DNA"/>
</dbReference>
<reference evidence="1 2" key="1">
    <citation type="submission" date="2022-09" db="EMBL/GenBank/DDBJ databases">
        <authorList>
            <person name="Palmer J.M."/>
        </authorList>
    </citation>
    <scope>NUCLEOTIDE SEQUENCE [LARGE SCALE GENOMIC DNA]</scope>
    <source>
        <strain evidence="1 2">DSM 7382</strain>
    </source>
</reference>
<name>A0AAW0G890_9APHY</name>
<evidence type="ECO:0000313" key="2">
    <source>
        <dbReference type="Proteomes" id="UP001385951"/>
    </source>
</evidence>
<organism evidence="1 2">
    <name type="scientific">Cerrena zonata</name>
    <dbReference type="NCBI Taxonomy" id="2478898"/>
    <lineage>
        <taxon>Eukaryota</taxon>
        <taxon>Fungi</taxon>
        <taxon>Dikarya</taxon>
        <taxon>Basidiomycota</taxon>
        <taxon>Agaricomycotina</taxon>
        <taxon>Agaricomycetes</taxon>
        <taxon>Polyporales</taxon>
        <taxon>Cerrenaceae</taxon>
        <taxon>Cerrena</taxon>
    </lineage>
</organism>
<gene>
    <name evidence="1" type="ORF">QCA50_009043</name>
</gene>
<comment type="caution">
    <text evidence="1">The sequence shown here is derived from an EMBL/GenBank/DDBJ whole genome shotgun (WGS) entry which is preliminary data.</text>
</comment>
<keyword evidence="2" id="KW-1185">Reference proteome</keyword>
<sequence length="335" mass="38713">MPSVTRTHHADVVVTSPFPITCIFPVEVLDQIMSWAVTDELEFPSIAGFSLASYQFRQIALRQYFVRLYAHSKESWYKLCQIPGIYTWVRELDCLSSAILSDLSHLFHFTNLQYVHIDLSPEGFHTQRTCVRKILKCLPADLIALELTYLPKLDVDLLHRIAKSFPRLVYLKLTCAERLINDCCWGCYEESSSCTIHSPIPDNFVDADDLTYAFGIALKPLHDLQFLHLGIYLSDLDLFYYHILHSQMEPVRPAKRVWPHAPNECTHCRDTFSEEVRTTELYASAAIARFLPSIKSVTWSSFFTLNEPGDCPENQTTTMWVQRKDKKVKVRRAAW</sequence>
<dbReference type="Proteomes" id="UP001385951">
    <property type="component" value="Unassembled WGS sequence"/>
</dbReference>
<dbReference type="AlphaFoldDB" id="A0AAW0G890"/>
<protein>
    <recommendedName>
        <fullName evidence="3">F-box domain-containing protein</fullName>
    </recommendedName>
</protein>
<proteinExistence type="predicted"/>
<evidence type="ECO:0008006" key="3">
    <source>
        <dbReference type="Google" id="ProtNLM"/>
    </source>
</evidence>
<evidence type="ECO:0000313" key="1">
    <source>
        <dbReference type="EMBL" id="KAK7687824.1"/>
    </source>
</evidence>
<accession>A0AAW0G890</accession>